<organism evidence="1 2">
    <name type="scientific">Streptomonospora algeriensis</name>
    <dbReference type="NCBI Taxonomy" id="995084"/>
    <lineage>
        <taxon>Bacteria</taxon>
        <taxon>Bacillati</taxon>
        <taxon>Actinomycetota</taxon>
        <taxon>Actinomycetes</taxon>
        <taxon>Streptosporangiales</taxon>
        <taxon>Nocardiopsidaceae</taxon>
        <taxon>Streptomonospora</taxon>
    </lineage>
</organism>
<reference evidence="2" key="1">
    <citation type="journal article" date="2019" name="Int. J. Syst. Evol. Microbiol.">
        <title>The Global Catalogue of Microorganisms (GCM) 10K type strain sequencing project: providing services to taxonomists for standard genome sequencing and annotation.</title>
        <authorList>
            <consortium name="The Broad Institute Genomics Platform"/>
            <consortium name="The Broad Institute Genome Sequencing Center for Infectious Disease"/>
            <person name="Wu L."/>
            <person name="Ma J."/>
        </authorList>
    </citation>
    <scope>NUCLEOTIDE SEQUENCE [LARGE SCALE GENOMIC DNA]</scope>
    <source>
        <strain evidence="2">CCUG 63369</strain>
    </source>
</reference>
<accession>A0ABW3BLY8</accession>
<keyword evidence="2" id="KW-1185">Reference proteome</keyword>
<gene>
    <name evidence="1" type="ORF">ACFQZU_24240</name>
</gene>
<name>A0ABW3BLY8_9ACTN</name>
<protein>
    <submittedName>
        <fullName evidence="1">DUF1015 domain-containing protein</fullName>
    </submittedName>
</protein>
<dbReference type="EMBL" id="JBHTHR010001635">
    <property type="protein sequence ID" value="MFD0804407.1"/>
    <property type="molecule type" value="Genomic_DNA"/>
</dbReference>
<proteinExistence type="predicted"/>
<comment type="caution">
    <text evidence="1">The sequence shown here is derived from an EMBL/GenBank/DDBJ whole genome shotgun (WGS) entry which is preliminary data.</text>
</comment>
<sequence>PPGAAGPGLVLAEPPRTRRRFLLRVAPERLAAAFPDRSPARRALPTAALEYLLGVWGLGDADVDLVHDDPAAAVAAARPGRDTAVLLGPVPVEDVYAIAAEGELTPRKTTSFGPKPRTGLVLRGAEALGGRLVG</sequence>
<dbReference type="Proteomes" id="UP001596956">
    <property type="component" value="Unassembled WGS sequence"/>
</dbReference>
<evidence type="ECO:0000313" key="1">
    <source>
        <dbReference type="EMBL" id="MFD0804407.1"/>
    </source>
</evidence>
<feature type="non-terminal residue" evidence="1">
    <location>
        <position position="1"/>
    </location>
</feature>
<evidence type="ECO:0000313" key="2">
    <source>
        <dbReference type="Proteomes" id="UP001596956"/>
    </source>
</evidence>